<dbReference type="Proteomes" id="UP000595140">
    <property type="component" value="Unassembled WGS sequence"/>
</dbReference>
<keyword evidence="5" id="KW-0472">Membrane</keyword>
<evidence type="ECO:0000256" key="1">
    <source>
        <dbReference type="ARBA" id="ARBA00009778"/>
    </source>
</evidence>
<evidence type="ECO:0000313" key="6">
    <source>
        <dbReference type="EMBL" id="VFQ77481.1"/>
    </source>
</evidence>
<organism evidence="6 7">
    <name type="scientific">Cuscuta campestris</name>
    <dbReference type="NCBI Taxonomy" id="132261"/>
    <lineage>
        <taxon>Eukaryota</taxon>
        <taxon>Viridiplantae</taxon>
        <taxon>Streptophyta</taxon>
        <taxon>Embryophyta</taxon>
        <taxon>Tracheophyta</taxon>
        <taxon>Spermatophyta</taxon>
        <taxon>Magnoliopsida</taxon>
        <taxon>eudicotyledons</taxon>
        <taxon>Gunneridae</taxon>
        <taxon>Pentapetalae</taxon>
        <taxon>asterids</taxon>
        <taxon>lamiids</taxon>
        <taxon>Solanales</taxon>
        <taxon>Convolvulaceae</taxon>
        <taxon>Cuscuteae</taxon>
        <taxon>Cuscuta</taxon>
        <taxon>Cuscuta subgen. Grammica</taxon>
        <taxon>Cuscuta sect. Cleistogrammica</taxon>
    </lineage>
</organism>
<keyword evidence="7" id="KW-1185">Reference proteome</keyword>
<evidence type="ECO:0000256" key="5">
    <source>
        <dbReference type="SAM" id="Phobius"/>
    </source>
</evidence>
<dbReference type="AlphaFoldDB" id="A0A484LM48"/>
<dbReference type="PANTHER" id="PTHR34224">
    <property type="entry name" value="INTERACTOR OF CONSTITUTIVE ACTIVE ROPS 2, CHLOROPLASTIC-RELATED"/>
    <property type="match status" value="1"/>
</dbReference>
<protein>
    <submittedName>
        <fullName evidence="6">Uncharacterized protein</fullName>
    </submittedName>
</protein>
<gene>
    <name evidence="6" type="ORF">CCAM_LOCUS19257</name>
</gene>
<comment type="similarity">
    <text evidence="1">Belongs to the ICR family.</text>
</comment>
<feature type="transmembrane region" description="Helical" evidence="5">
    <location>
        <begin position="107"/>
        <end position="128"/>
    </location>
</feature>
<sequence>MAESQSPSSIMPPTVSTNNELNKSYPKCIRNPLDKGEDLDHYWALLILGVSFAEIPMFYSAFGGDFENIYLPVSVQNYGIFITCRFFFAIYLLALPEKKYRLPCWKLICIAEICSVVLAMGLGFVFPYQMECLGILASWTVQLIGYCHLWSGFFSIWECYAIVPMQLLAYALASNMIKTYHPFLFSAMALGGWAFVSINVGLTYSELLQEPKVAKSEEALTNAAANMPNLIRSPCLPMDKEDENKGPPESSNSTSPREGIPSGAAKQSSNSVSVMKMQRMFKKAAEDNIRDIKAYVTELNECVAQLQYQNQLLDKQLRACQVQGLEANDGADFVADEYWSNGEMGKQTRKEIVESNKSSDECSSSECGGAKDDLGLVLKEMEAISAKAKEEVQLSQLETAKANAALLNDKLEASEKEKEMLETSLKKLQIQAEQWRKAADAAAALVSGDTEIEGRWMAMPERRRPLLSGDEVRRVVSERYSNSVLQRGVDESGNSEATEWLFDGDWEGVSQSARKKKGSGIKMFGDLRKRKIQKTVKSGSCLPCE</sequence>
<keyword evidence="5" id="KW-0812">Transmembrane</keyword>
<feature type="transmembrane region" description="Helical" evidence="5">
    <location>
        <begin position="148"/>
        <end position="171"/>
    </location>
</feature>
<dbReference type="InterPro" id="IPR029688">
    <property type="entry name" value="ICR"/>
</dbReference>
<evidence type="ECO:0000256" key="3">
    <source>
        <dbReference type="SAM" id="Coils"/>
    </source>
</evidence>
<name>A0A484LM48_9ASTE</name>
<accession>A0A484LM48</accession>
<dbReference type="PANTHER" id="PTHR34224:SF2">
    <property type="entry name" value="INTERACTOR OF CONSTITUTIVE ACTIVE ROPS 4"/>
    <property type="match status" value="1"/>
</dbReference>
<feature type="coiled-coil region" evidence="3">
    <location>
        <begin position="378"/>
        <end position="445"/>
    </location>
</feature>
<dbReference type="OrthoDB" id="782896at2759"/>
<feature type="transmembrane region" description="Helical" evidence="5">
    <location>
        <begin position="75"/>
        <end position="95"/>
    </location>
</feature>
<feature type="region of interest" description="Disordered" evidence="4">
    <location>
        <begin position="230"/>
        <end position="272"/>
    </location>
</feature>
<dbReference type="EMBL" id="OOIL02001679">
    <property type="protein sequence ID" value="VFQ77481.1"/>
    <property type="molecule type" value="Genomic_DNA"/>
</dbReference>
<keyword evidence="5" id="KW-1133">Transmembrane helix</keyword>
<evidence type="ECO:0000313" key="7">
    <source>
        <dbReference type="Proteomes" id="UP000595140"/>
    </source>
</evidence>
<keyword evidence="2 3" id="KW-0175">Coiled coil</keyword>
<evidence type="ECO:0000256" key="4">
    <source>
        <dbReference type="SAM" id="MobiDB-lite"/>
    </source>
</evidence>
<feature type="transmembrane region" description="Helical" evidence="5">
    <location>
        <begin position="183"/>
        <end position="204"/>
    </location>
</feature>
<proteinExistence type="inferred from homology"/>
<feature type="transmembrane region" description="Helical" evidence="5">
    <location>
        <begin position="42"/>
        <end position="63"/>
    </location>
</feature>
<evidence type="ECO:0000256" key="2">
    <source>
        <dbReference type="ARBA" id="ARBA00023054"/>
    </source>
</evidence>
<reference evidence="6 7" key="1">
    <citation type="submission" date="2018-04" db="EMBL/GenBank/DDBJ databases">
        <authorList>
            <person name="Vogel A."/>
        </authorList>
    </citation>
    <scope>NUCLEOTIDE SEQUENCE [LARGE SCALE GENOMIC DNA]</scope>
</reference>